<dbReference type="STRING" id="1089305.SAMN05444148_2456"/>
<reference evidence="4" key="1">
    <citation type="submission" date="2016-11" db="EMBL/GenBank/DDBJ databases">
        <authorList>
            <person name="Varghese N."/>
            <person name="Submissions S."/>
        </authorList>
    </citation>
    <scope>NUCLEOTIDE SEQUENCE [LARGE SCALE GENOMIC DNA]</scope>
    <source>
        <strain evidence="4">DSM 25330</strain>
    </source>
</reference>
<name>A0A1M5UFH8_9FLAO</name>
<evidence type="ECO:0000256" key="2">
    <source>
        <dbReference type="SAM" id="SignalP"/>
    </source>
</evidence>
<feature type="compositionally biased region" description="Basic residues" evidence="1">
    <location>
        <begin position="46"/>
        <end position="55"/>
    </location>
</feature>
<dbReference type="RefSeq" id="WP_143185606.1">
    <property type="nucleotide sequence ID" value="NZ_FQWS01000002.1"/>
</dbReference>
<protein>
    <recommendedName>
        <fullName evidence="5">Secreted protein</fullName>
    </recommendedName>
</protein>
<keyword evidence="2" id="KW-0732">Signal</keyword>
<evidence type="ECO:0000256" key="1">
    <source>
        <dbReference type="SAM" id="MobiDB-lite"/>
    </source>
</evidence>
<dbReference type="EMBL" id="FQWS01000002">
    <property type="protein sequence ID" value="SHH61413.1"/>
    <property type="molecule type" value="Genomic_DNA"/>
</dbReference>
<proteinExistence type="predicted"/>
<dbReference type="AlphaFoldDB" id="A0A1M5UFH8"/>
<keyword evidence="4" id="KW-1185">Reference proteome</keyword>
<evidence type="ECO:0000313" key="3">
    <source>
        <dbReference type="EMBL" id="SHH61413.1"/>
    </source>
</evidence>
<organism evidence="3 4">
    <name type="scientific">Winogradskyella jejuensis</name>
    <dbReference type="NCBI Taxonomy" id="1089305"/>
    <lineage>
        <taxon>Bacteria</taxon>
        <taxon>Pseudomonadati</taxon>
        <taxon>Bacteroidota</taxon>
        <taxon>Flavobacteriia</taxon>
        <taxon>Flavobacteriales</taxon>
        <taxon>Flavobacteriaceae</taxon>
        <taxon>Winogradskyella</taxon>
    </lineage>
</organism>
<dbReference type="OrthoDB" id="1148517at2"/>
<dbReference type="Proteomes" id="UP000184522">
    <property type="component" value="Unassembled WGS sequence"/>
</dbReference>
<feature type="signal peptide" evidence="2">
    <location>
        <begin position="1"/>
        <end position="22"/>
    </location>
</feature>
<feature type="region of interest" description="Disordered" evidence="1">
    <location>
        <begin position="33"/>
        <end position="72"/>
    </location>
</feature>
<accession>A0A1M5UFH8</accession>
<feature type="compositionally biased region" description="Basic and acidic residues" evidence="1">
    <location>
        <begin position="36"/>
        <end position="45"/>
    </location>
</feature>
<sequence length="236" mass="26638">MNNRYFLILCILAFGMSLNAQVTDKEKKSIRIPAVESKKEKDSTPKKIKVAPKKNPKADADKSKNNSATISRTKVKELERPFSMTGGDGLRSPGEIFEERWRKEAQALGIRRYMSDQFLGQYDIDTEFVNIVCRDHEYPDGDRVSVSVNDNIVYRNVLLTSQYRRLKINLSQGINKIDIKALNQGDSGPNTAEFVVYDDKGNVVSSKEWNLLTGVKATITFINEKPQITTAKNDGN</sequence>
<gene>
    <name evidence="3" type="ORF">SAMN05444148_2456</name>
</gene>
<feature type="chain" id="PRO_5011957424" description="Secreted protein" evidence="2">
    <location>
        <begin position="23"/>
        <end position="236"/>
    </location>
</feature>
<evidence type="ECO:0000313" key="4">
    <source>
        <dbReference type="Proteomes" id="UP000184522"/>
    </source>
</evidence>
<evidence type="ECO:0008006" key="5">
    <source>
        <dbReference type="Google" id="ProtNLM"/>
    </source>
</evidence>